<dbReference type="Pfam" id="PF00560">
    <property type="entry name" value="LRR_1"/>
    <property type="match status" value="7"/>
</dbReference>
<keyword evidence="5" id="KW-0723">Serine/threonine-protein kinase</keyword>
<keyword evidence="7" id="KW-0433">Leucine-rich repeat</keyword>
<reference evidence="25" key="1">
    <citation type="submission" date="2016-02" db="EMBL/GenBank/DDBJ databases">
        <title>WGS assembly of Manihot esculenta.</title>
        <authorList>
            <person name="Bredeson J.V."/>
            <person name="Prochnik S.E."/>
            <person name="Lyons J.B."/>
            <person name="Schmutz J."/>
            <person name="Grimwood J."/>
            <person name="Vrebalov J."/>
            <person name="Bart R.S."/>
            <person name="Amuge T."/>
            <person name="Ferguson M.E."/>
            <person name="Green R."/>
            <person name="Putnam N."/>
            <person name="Stites J."/>
            <person name="Rounsley S."/>
            <person name="Rokhsar D.S."/>
        </authorList>
    </citation>
    <scope>NUCLEOTIDE SEQUENCE [LARGE SCALE GENOMIC DNA]</scope>
    <source>
        <tissue evidence="25">Leaf</tissue>
    </source>
</reference>
<keyword evidence="11" id="KW-0677">Repeat</keyword>
<dbReference type="InterPro" id="IPR011009">
    <property type="entry name" value="Kinase-like_dom_sf"/>
</dbReference>
<keyword evidence="15 22" id="KW-1133">Transmembrane helix</keyword>
<evidence type="ECO:0000256" key="17">
    <source>
        <dbReference type="ARBA" id="ARBA00023170"/>
    </source>
</evidence>
<evidence type="ECO:0000256" key="2">
    <source>
        <dbReference type="ARBA" id="ARBA00004479"/>
    </source>
</evidence>
<comment type="catalytic activity">
    <reaction evidence="20">
        <text>L-threonyl-[protein] + ATP = O-phospho-L-threonyl-[protein] + ADP + H(+)</text>
        <dbReference type="Rhea" id="RHEA:46608"/>
        <dbReference type="Rhea" id="RHEA-COMP:11060"/>
        <dbReference type="Rhea" id="RHEA-COMP:11605"/>
        <dbReference type="ChEBI" id="CHEBI:15378"/>
        <dbReference type="ChEBI" id="CHEBI:30013"/>
        <dbReference type="ChEBI" id="CHEBI:30616"/>
        <dbReference type="ChEBI" id="CHEBI:61977"/>
        <dbReference type="ChEBI" id="CHEBI:456216"/>
        <dbReference type="EC" id="2.7.11.1"/>
    </reaction>
</comment>
<dbReference type="InterPro" id="IPR008266">
    <property type="entry name" value="Tyr_kinase_AS"/>
</dbReference>
<evidence type="ECO:0000256" key="4">
    <source>
        <dbReference type="ARBA" id="ARBA00022512"/>
    </source>
</evidence>
<dbReference type="Pfam" id="PF13855">
    <property type="entry name" value="LRR_8"/>
    <property type="match status" value="2"/>
</dbReference>
<keyword evidence="14" id="KW-0067">ATP-binding</keyword>
<evidence type="ECO:0000256" key="7">
    <source>
        <dbReference type="ARBA" id="ARBA00022614"/>
    </source>
</evidence>
<dbReference type="GO" id="GO:0009755">
    <property type="term" value="P:hormone-mediated signaling pathway"/>
    <property type="evidence" value="ECO:0000318"/>
    <property type="project" value="GO_Central"/>
</dbReference>
<proteinExistence type="inferred from homology"/>
<dbReference type="InterPro" id="IPR001611">
    <property type="entry name" value="Leu-rich_rpt"/>
</dbReference>
<dbReference type="PANTHER" id="PTHR48053">
    <property type="entry name" value="LEUCINE RICH REPEAT FAMILY PROTEIN, EXPRESSED"/>
    <property type="match status" value="1"/>
</dbReference>
<accession>A0A2C9V0K5</accession>
<dbReference type="EMBL" id="CM004397">
    <property type="protein sequence ID" value="OAY37661.1"/>
    <property type="molecule type" value="Genomic_DNA"/>
</dbReference>
<evidence type="ECO:0000256" key="18">
    <source>
        <dbReference type="ARBA" id="ARBA00023180"/>
    </source>
</evidence>
<dbReference type="AlphaFoldDB" id="A0A2C9V0K5"/>
<dbReference type="GO" id="GO:0038023">
    <property type="term" value="F:signaling receptor activity"/>
    <property type="evidence" value="ECO:0000318"/>
    <property type="project" value="GO_Central"/>
</dbReference>
<feature type="signal peptide" evidence="23">
    <location>
        <begin position="1"/>
        <end position="27"/>
    </location>
</feature>
<evidence type="ECO:0000256" key="6">
    <source>
        <dbReference type="ARBA" id="ARBA00022553"/>
    </source>
</evidence>
<dbReference type="InterPro" id="IPR051716">
    <property type="entry name" value="Plant_RL_S/T_kinase"/>
</dbReference>
<feature type="transmembrane region" description="Helical" evidence="22">
    <location>
        <begin position="600"/>
        <end position="625"/>
    </location>
</feature>
<dbReference type="GO" id="GO:0004674">
    <property type="term" value="F:protein serine/threonine kinase activity"/>
    <property type="evidence" value="ECO:0007669"/>
    <property type="project" value="UniProtKB-KW"/>
</dbReference>
<dbReference type="SUPFAM" id="SSF56112">
    <property type="entry name" value="Protein kinase-like (PK-like)"/>
    <property type="match status" value="1"/>
</dbReference>
<sequence length="967" mass="106701">MCFLAKTLSKLFLALLVLIFLSTSASTATSALTDGPTKVGMEAYCLLRWKASLDNQSQSVLDSWVGRGPCKWIGVTCDSSGSITILSLINLGLRGTLHSFNFSCFPNLTRLEISNNSLHGTLPSQISNLSKITYLNLSGNHLTGNIPSEIGMLIDLHTLSLSENLFDGHIPAEFGMLSSLSELYLSSNNFTGLIPTSMTKLENLSILYLSGNKLSGSIPSKIGFLKSLEELDLSSNNLTGAIPSSIGHLRNLSRLTLFLNKLSGSLPLEFNNLTRLKSLQLGENGFTGHLPEDVCLGGLLEKFSTNFNHFSGSIPKTLRNCTSLFRLRLDWNQLTGNISEQLGIYPHLDYMDLSNNRFHGEIPRKLGQWKSITSLKFSNNSISGSIPLELGNATQLHLIDLSWNHLQGQVPKELAKLKLLMKLCLNNNNLFGVVPLDFKVLSNLDHLNLAANNLSGPIPGQLGELSNLLILNLSRNEFTAGIPFELGNLHFLQVLDLSHNLLMGNIPQQLGQLRTLEVLNLSNNMLSGSIPTTFDNLWSLTVVDISYNELEGSIPDVKAFREAPFEAYRNNNALCGNASSLKACTSIKSGKTSRAKRKNVVIVIVLPVLAALFLVFLIGGLLILLPLRRRQAQSRELQDKDILVIPGHDQELQYETIIEATENFNSNYCIGVGGCGVVYKAVLPSGRVFAVKKLHSLQESDKSKNLKAFEREIQVLLEIRHRNIVKLHGFCSHSKDSFLVYEFVEKGSLRSILNSDEEAAELDWIKRQNIVKGVANALSYMHHNCPFPIIHRDISSNNILLDSEYEPRISDFGTAMLLLSDSSTKASFAGTFGYTAPELAYTTQVNEKCDVYSFGVITLELVMGTHPCNLISSLWSSISSSSLSSSDDHDKLLKDVIDQRLLLPQNQVAERVVYITMLAFSCLHLNPKSRPTMQQISSKLTSKHPLVSKSFSTIKLEELLSNNIANI</sequence>
<evidence type="ECO:0000256" key="12">
    <source>
        <dbReference type="ARBA" id="ARBA00022741"/>
    </source>
</evidence>
<comment type="catalytic activity">
    <reaction evidence="21">
        <text>L-seryl-[protein] + ATP = O-phospho-L-seryl-[protein] + ADP + H(+)</text>
        <dbReference type="Rhea" id="RHEA:17989"/>
        <dbReference type="Rhea" id="RHEA-COMP:9863"/>
        <dbReference type="Rhea" id="RHEA-COMP:11604"/>
        <dbReference type="ChEBI" id="CHEBI:15378"/>
        <dbReference type="ChEBI" id="CHEBI:29999"/>
        <dbReference type="ChEBI" id="CHEBI:30616"/>
        <dbReference type="ChEBI" id="CHEBI:83421"/>
        <dbReference type="ChEBI" id="CHEBI:456216"/>
        <dbReference type="EC" id="2.7.11.1"/>
    </reaction>
</comment>
<evidence type="ECO:0000256" key="21">
    <source>
        <dbReference type="ARBA" id="ARBA00048679"/>
    </source>
</evidence>
<evidence type="ECO:0000256" key="3">
    <source>
        <dbReference type="ARBA" id="ARBA00012513"/>
    </source>
</evidence>
<keyword evidence="13" id="KW-0418">Kinase</keyword>
<dbReference type="PRINTS" id="PR00019">
    <property type="entry name" value="LEURICHRPT"/>
</dbReference>
<dbReference type="GO" id="GO:0005524">
    <property type="term" value="F:ATP binding"/>
    <property type="evidence" value="ECO:0007669"/>
    <property type="project" value="UniProtKB-KW"/>
</dbReference>
<gene>
    <name evidence="25" type="ORF">MANES_11G119000</name>
</gene>
<dbReference type="InterPro" id="IPR000719">
    <property type="entry name" value="Prot_kinase_dom"/>
</dbReference>
<dbReference type="GO" id="GO:0005886">
    <property type="term" value="C:plasma membrane"/>
    <property type="evidence" value="ECO:0000318"/>
    <property type="project" value="GO_Central"/>
</dbReference>
<dbReference type="Gene3D" id="1.10.510.10">
    <property type="entry name" value="Transferase(Phosphotransferase) domain 1"/>
    <property type="match status" value="1"/>
</dbReference>
<dbReference type="PROSITE" id="PS50011">
    <property type="entry name" value="PROTEIN_KINASE_DOM"/>
    <property type="match status" value="1"/>
</dbReference>
<keyword evidence="16 22" id="KW-0472">Membrane</keyword>
<keyword evidence="4" id="KW-0964">Secreted</keyword>
<protein>
    <recommendedName>
        <fullName evidence="3">non-specific serine/threonine protein kinase</fullName>
        <ecNumber evidence="3">2.7.11.1</ecNumber>
    </recommendedName>
</protein>
<dbReference type="FunFam" id="3.80.10.10:FF:000400">
    <property type="entry name" value="Nuclear pore complex protein NUP107"/>
    <property type="match status" value="1"/>
</dbReference>
<feature type="chain" id="PRO_5012429053" description="non-specific serine/threonine protein kinase" evidence="23">
    <location>
        <begin position="28"/>
        <end position="967"/>
    </location>
</feature>
<evidence type="ECO:0000256" key="20">
    <source>
        <dbReference type="ARBA" id="ARBA00047899"/>
    </source>
</evidence>
<keyword evidence="8" id="KW-0808">Transferase</keyword>
<feature type="domain" description="Protein kinase" evidence="24">
    <location>
        <begin position="664"/>
        <end position="947"/>
    </location>
</feature>
<evidence type="ECO:0000256" key="11">
    <source>
        <dbReference type="ARBA" id="ARBA00022737"/>
    </source>
</evidence>
<evidence type="ECO:0000256" key="23">
    <source>
        <dbReference type="SAM" id="SignalP"/>
    </source>
</evidence>
<dbReference type="STRING" id="3983.A0A2C9V0K5"/>
<dbReference type="Pfam" id="PF08263">
    <property type="entry name" value="LRRNT_2"/>
    <property type="match status" value="1"/>
</dbReference>
<dbReference type="FunFam" id="1.10.510.10:FF:000445">
    <property type="entry name" value="MDIS1-interacting receptor like kinase 2"/>
    <property type="match status" value="1"/>
</dbReference>
<evidence type="ECO:0000256" key="16">
    <source>
        <dbReference type="ARBA" id="ARBA00023136"/>
    </source>
</evidence>
<dbReference type="PROSITE" id="PS00109">
    <property type="entry name" value="PROTEIN_KINASE_TYR"/>
    <property type="match status" value="1"/>
</dbReference>
<dbReference type="Gene3D" id="3.30.200.20">
    <property type="entry name" value="Phosphorylase Kinase, domain 1"/>
    <property type="match status" value="1"/>
</dbReference>
<dbReference type="PANTHER" id="PTHR48053:SF166">
    <property type="entry name" value="PROTEIN KINASE DOMAIN-CONTAINING PROTEIN"/>
    <property type="match status" value="1"/>
</dbReference>
<comment type="similarity">
    <text evidence="19">Belongs to the polygalacturonase-inhibiting protein family.</text>
</comment>
<evidence type="ECO:0000256" key="22">
    <source>
        <dbReference type="SAM" id="Phobius"/>
    </source>
</evidence>
<evidence type="ECO:0000259" key="24">
    <source>
        <dbReference type="PROSITE" id="PS50011"/>
    </source>
</evidence>
<dbReference type="SUPFAM" id="SSF52058">
    <property type="entry name" value="L domain-like"/>
    <property type="match status" value="2"/>
</dbReference>
<evidence type="ECO:0000256" key="10">
    <source>
        <dbReference type="ARBA" id="ARBA00022729"/>
    </source>
</evidence>
<keyword evidence="6" id="KW-0597">Phosphoprotein</keyword>
<comment type="subcellular location">
    <subcellularLocation>
        <location evidence="2">Membrane</location>
        <topology evidence="2">Single-pass type I membrane protein</topology>
    </subcellularLocation>
    <subcellularLocation>
        <location evidence="1">Secreted</location>
        <location evidence="1">Cell wall</location>
    </subcellularLocation>
</comment>
<organism evidence="25">
    <name type="scientific">Manihot esculenta</name>
    <name type="common">Cassava</name>
    <name type="synonym">Jatropha manihot</name>
    <dbReference type="NCBI Taxonomy" id="3983"/>
    <lineage>
        <taxon>Eukaryota</taxon>
        <taxon>Viridiplantae</taxon>
        <taxon>Streptophyta</taxon>
        <taxon>Embryophyta</taxon>
        <taxon>Tracheophyta</taxon>
        <taxon>Spermatophyta</taxon>
        <taxon>Magnoliopsida</taxon>
        <taxon>eudicotyledons</taxon>
        <taxon>Gunneridae</taxon>
        <taxon>Pentapetalae</taxon>
        <taxon>rosids</taxon>
        <taxon>fabids</taxon>
        <taxon>Malpighiales</taxon>
        <taxon>Euphorbiaceae</taxon>
        <taxon>Crotonoideae</taxon>
        <taxon>Manihoteae</taxon>
        <taxon>Manihot</taxon>
    </lineage>
</organism>
<evidence type="ECO:0000256" key="5">
    <source>
        <dbReference type="ARBA" id="ARBA00022527"/>
    </source>
</evidence>
<dbReference type="FunFam" id="3.80.10.10:FF:000385">
    <property type="entry name" value="Leucine-rich repeat family protein"/>
    <property type="match status" value="1"/>
</dbReference>
<evidence type="ECO:0000256" key="19">
    <source>
        <dbReference type="ARBA" id="ARBA00038043"/>
    </source>
</evidence>
<dbReference type="FunFam" id="3.30.200.20:FF:000309">
    <property type="entry name" value="Leucine-rich repeat receptor protein kinase MSP1"/>
    <property type="match status" value="1"/>
</dbReference>
<evidence type="ECO:0000256" key="9">
    <source>
        <dbReference type="ARBA" id="ARBA00022692"/>
    </source>
</evidence>
<dbReference type="InterPro" id="IPR013210">
    <property type="entry name" value="LRR_N_plant-typ"/>
</dbReference>
<dbReference type="Gene3D" id="3.80.10.10">
    <property type="entry name" value="Ribonuclease Inhibitor"/>
    <property type="match status" value="5"/>
</dbReference>
<keyword evidence="10 23" id="KW-0732">Signal</keyword>
<evidence type="ECO:0000256" key="1">
    <source>
        <dbReference type="ARBA" id="ARBA00004191"/>
    </source>
</evidence>
<keyword evidence="4" id="KW-0134">Cell wall</keyword>
<evidence type="ECO:0000256" key="14">
    <source>
        <dbReference type="ARBA" id="ARBA00022840"/>
    </source>
</evidence>
<name>A0A2C9V0K5_MANES</name>
<keyword evidence="17" id="KW-0675">Receptor</keyword>
<dbReference type="InterPro" id="IPR003591">
    <property type="entry name" value="Leu-rich_rpt_typical-subtyp"/>
</dbReference>
<keyword evidence="12" id="KW-0547">Nucleotide-binding</keyword>
<dbReference type="SMART" id="SM00365">
    <property type="entry name" value="LRR_SD22"/>
    <property type="match status" value="6"/>
</dbReference>
<dbReference type="SMART" id="SM00369">
    <property type="entry name" value="LRR_TYP"/>
    <property type="match status" value="10"/>
</dbReference>
<evidence type="ECO:0000256" key="13">
    <source>
        <dbReference type="ARBA" id="ARBA00022777"/>
    </source>
</evidence>
<dbReference type="EC" id="2.7.11.1" evidence="3"/>
<evidence type="ECO:0000313" key="25">
    <source>
        <dbReference type="EMBL" id="OAY37661.1"/>
    </source>
</evidence>
<evidence type="ECO:0000256" key="8">
    <source>
        <dbReference type="ARBA" id="ARBA00022679"/>
    </source>
</evidence>
<dbReference type="InterPro" id="IPR032675">
    <property type="entry name" value="LRR_dom_sf"/>
</dbReference>
<evidence type="ECO:0000256" key="15">
    <source>
        <dbReference type="ARBA" id="ARBA00022989"/>
    </source>
</evidence>
<keyword evidence="9 22" id="KW-0812">Transmembrane</keyword>
<keyword evidence="18" id="KW-0325">Glycoprotein</keyword>
<dbReference type="Pfam" id="PF00069">
    <property type="entry name" value="Pkinase"/>
    <property type="match status" value="1"/>
</dbReference>
<dbReference type="FunFam" id="3.80.10.10:FF:000719">
    <property type="entry name" value="MDIS1-interacting receptor like kinase 2 isoform A"/>
    <property type="match status" value="1"/>
</dbReference>